<gene>
    <name evidence="4" type="ORF">V1Y59_11905</name>
</gene>
<feature type="domain" description="EamA" evidence="3">
    <location>
        <begin position="157"/>
        <end position="288"/>
    </location>
</feature>
<comment type="caution">
    <text evidence="4">The sequence shown here is derived from an EMBL/GenBank/DDBJ whole genome shotgun (WGS) entry which is preliminary data.</text>
</comment>
<evidence type="ECO:0000313" key="5">
    <source>
        <dbReference type="Proteomes" id="UP001335729"/>
    </source>
</evidence>
<dbReference type="SUPFAM" id="SSF103481">
    <property type="entry name" value="Multidrug resistance efflux transporter EmrE"/>
    <property type="match status" value="2"/>
</dbReference>
<keyword evidence="2" id="KW-1133">Transmembrane helix</keyword>
<sequence>MRATATTRRSGCGGVDQTGPAVLMILGSCISLQFGAALAVHLFPHVGALGATTLRLAIAALILLVVIRPDIRRWTRTEWTAVLAFGIAIGAMNAAFYSAIDRIPLGVAVSIEFAGPLILAAALSRSRADLAWVSLAVVGMGLLGVEGVLHADGLDLVGVAFALLAGAFWAGYILTSSTAGRLVPGNDGLAVALVVSAMVVAPLGASGAAAAFTDVRLLAFAAAVAVLASVIPYSLEFAAVRRLPKHVFGVLLSLEPIVAAVAGWLLLDQSLGAVRLGAIMLIVFASMGTTVTASRARRRTTAG</sequence>
<protein>
    <submittedName>
        <fullName evidence="4">EamA family transporter</fullName>
    </submittedName>
</protein>
<evidence type="ECO:0000256" key="1">
    <source>
        <dbReference type="ARBA" id="ARBA00007362"/>
    </source>
</evidence>
<dbReference type="InterPro" id="IPR000620">
    <property type="entry name" value="EamA_dom"/>
</dbReference>
<feature type="transmembrane region" description="Helical" evidence="2">
    <location>
        <begin position="46"/>
        <end position="67"/>
    </location>
</feature>
<dbReference type="EMBL" id="JAZDUE010000009">
    <property type="protein sequence ID" value="MEE4023785.1"/>
    <property type="molecule type" value="Genomic_DNA"/>
</dbReference>
<feature type="transmembrane region" description="Helical" evidence="2">
    <location>
        <begin position="217"/>
        <end position="235"/>
    </location>
</feature>
<dbReference type="Pfam" id="PF00892">
    <property type="entry name" value="EamA"/>
    <property type="match status" value="1"/>
</dbReference>
<feature type="transmembrane region" description="Helical" evidence="2">
    <location>
        <begin position="130"/>
        <end position="150"/>
    </location>
</feature>
<feature type="transmembrane region" description="Helical" evidence="2">
    <location>
        <begin position="273"/>
        <end position="293"/>
    </location>
</feature>
<comment type="similarity">
    <text evidence="1">Belongs to the EamA transporter family.</text>
</comment>
<feature type="transmembrane region" description="Helical" evidence="2">
    <location>
        <begin position="79"/>
        <end position="97"/>
    </location>
</feature>
<dbReference type="Proteomes" id="UP001335729">
    <property type="component" value="Unassembled WGS sequence"/>
</dbReference>
<evidence type="ECO:0000313" key="4">
    <source>
        <dbReference type="EMBL" id="MEE4023785.1"/>
    </source>
</evidence>
<keyword evidence="2" id="KW-0812">Transmembrane</keyword>
<evidence type="ECO:0000259" key="3">
    <source>
        <dbReference type="Pfam" id="PF00892"/>
    </source>
</evidence>
<reference evidence="4 5" key="1">
    <citation type="submission" date="2024-01" db="EMBL/GenBank/DDBJ databases">
        <title>Draft genome sequence of Gordonia sp. PKS22-38.</title>
        <authorList>
            <person name="Suphannarot A."/>
            <person name="Mingma R."/>
        </authorList>
    </citation>
    <scope>NUCLEOTIDE SEQUENCE [LARGE SCALE GENOMIC DNA]</scope>
    <source>
        <strain evidence="4 5">PKS22-38</strain>
    </source>
</reference>
<dbReference type="InterPro" id="IPR037185">
    <property type="entry name" value="EmrE-like"/>
</dbReference>
<proteinExistence type="inferred from homology"/>
<evidence type="ECO:0000256" key="2">
    <source>
        <dbReference type="SAM" id="Phobius"/>
    </source>
</evidence>
<organism evidence="4 5">
    <name type="scientific">Gordonia prachuapensis</name>
    <dbReference type="NCBI Taxonomy" id="3115651"/>
    <lineage>
        <taxon>Bacteria</taxon>
        <taxon>Bacillati</taxon>
        <taxon>Actinomycetota</taxon>
        <taxon>Actinomycetes</taxon>
        <taxon>Mycobacteriales</taxon>
        <taxon>Gordoniaceae</taxon>
        <taxon>Gordonia</taxon>
    </lineage>
</organism>
<keyword evidence="5" id="KW-1185">Reference proteome</keyword>
<feature type="transmembrane region" description="Helical" evidence="2">
    <location>
        <begin position="187"/>
        <end position="211"/>
    </location>
</feature>
<feature type="transmembrane region" description="Helical" evidence="2">
    <location>
        <begin position="247"/>
        <end position="267"/>
    </location>
</feature>
<dbReference type="PROSITE" id="PS51257">
    <property type="entry name" value="PROKAR_LIPOPROTEIN"/>
    <property type="match status" value="1"/>
</dbReference>
<dbReference type="RefSeq" id="WP_330505178.1">
    <property type="nucleotide sequence ID" value="NZ_JAZDUE010000009.1"/>
</dbReference>
<keyword evidence="2" id="KW-0472">Membrane</keyword>
<feature type="transmembrane region" description="Helical" evidence="2">
    <location>
        <begin position="21"/>
        <end position="40"/>
    </location>
</feature>
<feature type="transmembrane region" description="Helical" evidence="2">
    <location>
        <begin position="103"/>
        <end position="123"/>
    </location>
</feature>
<name>A0ABU7MTX6_9ACTN</name>
<accession>A0ABU7MTX6</accession>
<feature type="transmembrane region" description="Helical" evidence="2">
    <location>
        <begin position="156"/>
        <end position="175"/>
    </location>
</feature>